<dbReference type="InterPro" id="IPR051023">
    <property type="entry name" value="PP2A_Regulatory_Subunit_A"/>
</dbReference>
<dbReference type="AlphaFoldDB" id="A0AAW0GVT5"/>
<dbReference type="Proteomes" id="UP001385951">
    <property type="component" value="Unassembled WGS sequence"/>
</dbReference>
<evidence type="ECO:0008006" key="6">
    <source>
        <dbReference type="Google" id="ProtNLM"/>
    </source>
</evidence>
<feature type="repeat" description="HEAT" evidence="2">
    <location>
        <begin position="449"/>
        <end position="487"/>
    </location>
</feature>
<feature type="compositionally biased region" description="Low complexity" evidence="3">
    <location>
        <begin position="340"/>
        <end position="355"/>
    </location>
</feature>
<feature type="compositionally biased region" description="Polar residues" evidence="3">
    <location>
        <begin position="37"/>
        <end position="51"/>
    </location>
</feature>
<feature type="compositionally biased region" description="Low complexity" evidence="3">
    <location>
        <begin position="231"/>
        <end position="287"/>
    </location>
</feature>
<dbReference type="GO" id="GO:0005737">
    <property type="term" value="C:cytoplasm"/>
    <property type="evidence" value="ECO:0007669"/>
    <property type="project" value="TreeGrafter"/>
</dbReference>
<dbReference type="EMBL" id="JASBNA010000003">
    <property type="protein sequence ID" value="KAK7693654.1"/>
    <property type="molecule type" value="Genomic_DNA"/>
</dbReference>
<sequence>MLGTLLLSTNALVGGPTRFAVVELLKRVRQAEENEALEQQSSDASLTQQDTPPAKPLSVSSPSQTSGSDSNDDDDESTHYTTGLLGEVERRLFEREMIQQVIIGMGRLDIELAEELNGADVEDSLHNEVDMSTSNSFWSHLEATPRATEPSDSYFPIVPPVAEPQTTPQSAPLEYHLASLPATSTSLPLPLASSSITEPLASADTHTASDLMSPSLELSRPPGFSPPATQLSLSPSASPFLPSSPDSTFTPSLTSASTSSSPSTNVSPETLPTLTSSPSYPSSSSDEPPTENHVGIVEHAAYTWPRSPGDLPPVSDEERRQWERQFVPTNFTLHPGMGLSDPSSSVHPSMSGVTSWGTDLHSLEENPENPIHEEEHDLSEEAAVGRLSSMSLMAAVTASGVLAEDTKTAFVSEVERVGRDSVYWVRREASFTVGALAKVVPVEVVKLQLLPLFKLLCEDSFWQVRHSALFALPNVLSRLDSEEKRQLALDVILPLSKDESSTVRSGVLEALAEVMYTFFGDEGGPPTELLRLFLGLREGETERRPYEPPQQDWESRTTLTWSDFVAAVTQPTPELDIYDDPTRPLVCAFNFPAVALTLGPERWHELRTFYLELSLNQSLKVRTTLAASLGELAKIIGPQQAKEDLMGVWWSSVRAQESEVRLKAVGCLAMFVGHVSGESRRDVFGGIVSELWDGKFRNWREREGVMKHMPTFISTAAVQEEVLLNLFTKGLEDSVSAVREAAISLIPVFISEWAPWPRWVDRVFEVFKPMATSGAYRKRILYVACQQEVFVSGNHQLLVENDEFWDAMQVLASDSIVDVRIRVARLLGLLSDNVQEPSDRVKGNLRSLAEKLSDDTSHDVQAFAKVILADLHPIILPRKDSGSVIKSASNFSRPPPPSG</sequence>
<dbReference type="Gene3D" id="1.25.10.10">
    <property type="entry name" value="Leucine-rich Repeat Variant"/>
    <property type="match status" value="1"/>
</dbReference>
<proteinExistence type="predicted"/>
<feature type="region of interest" description="Disordered" evidence="3">
    <location>
        <begin position="333"/>
        <end position="355"/>
    </location>
</feature>
<evidence type="ECO:0000256" key="2">
    <source>
        <dbReference type="PROSITE-ProRule" id="PRU00103"/>
    </source>
</evidence>
<keyword evidence="1" id="KW-0677">Repeat</keyword>
<organism evidence="4 5">
    <name type="scientific">Cerrena zonata</name>
    <dbReference type="NCBI Taxonomy" id="2478898"/>
    <lineage>
        <taxon>Eukaryota</taxon>
        <taxon>Fungi</taxon>
        <taxon>Dikarya</taxon>
        <taxon>Basidiomycota</taxon>
        <taxon>Agaricomycotina</taxon>
        <taxon>Agaricomycetes</taxon>
        <taxon>Polyporales</taxon>
        <taxon>Cerrenaceae</taxon>
        <taxon>Cerrena</taxon>
    </lineage>
</organism>
<keyword evidence="5" id="KW-1185">Reference proteome</keyword>
<gene>
    <name evidence="4" type="ORF">QCA50_003223</name>
</gene>
<feature type="region of interest" description="Disordered" evidence="3">
    <location>
        <begin position="33"/>
        <end position="80"/>
    </location>
</feature>
<dbReference type="InterPro" id="IPR016024">
    <property type="entry name" value="ARM-type_fold"/>
</dbReference>
<protein>
    <recommendedName>
        <fullName evidence="6">ARM repeat superfamily protein</fullName>
    </recommendedName>
</protein>
<dbReference type="InterPro" id="IPR021133">
    <property type="entry name" value="HEAT_type_2"/>
</dbReference>
<dbReference type="SUPFAM" id="SSF48371">
    <property type="entry name" value="ARM repeat"/>
    <property type="match status" value="1"/>
</dbReference>
<dbReference type="PROSITE" id="PS50077">
    <property type="entry name" value="HEAT_REPEAT"/>
    <property type="match status" value="2"/>
</dbReference>
<reference evidence="4 5" key="1">
    <citation type="submission" date="2022-09" db="EMBL/GenBank/DDBJ databases">
        <authorList>
            <person name="Palmer J.M."/>
        </authorList>
    </citation>
    <scope>NUCLEOTIDE SEQUENCE [LARGE SCALE GENOMIC DNA]</scope>
    <source>
        <strain evidence="4 5">DSM 7382</strain>
    </source>
</reference>
<evidence type="ECO:0000313" key="5">
    <source>
        <dbReference type="Proteomes" id="UP001385951"/>
    </source>
</evidence>
<dbReference type="PANTHER" id="PTHR10648">
    <property type="entry name" value="SERINE/THREONINE-PROTEIN PHOSPHATASE PP2A 65 KDA REGULATORY SUBUNIT"/>
    <property type="match status" value="1"/>
</dbReference>
<feature type="repeat" description="HEAT" evidence="2">
    <location>
        <begin position="606"/>
        <end position="644"/>
    </location>
</feature>
<evidence type="ECO:0000256" key="1">
    <source>
        <dbReference type="ARBA" id="ARBA00022737"/>
    </source>
</evidence>
<feature type="region of interest" description="Disordered" evidence="3">
    <location>
        <begin position="212"/>
        <end position="292"/>
    </location>
</feature>
<comment type="caution">
    <text evidence="4">The sequence shown here is derived from an EMBL/GenBank/DDBJ whole genome shotgun (WGS) entry which is preliminary data.</text>
</comment>
<dbReference type="GO" id="GO:0019888">
    <property type="term" value="F:protein phosphatase regulator activity"/>
    <property type="evidence" value="ECO:0007669"/>
    <property type="project" value="TreeGrafter"/>
</dbReference>
<name>A0AAW0GVT5_9APHY</name>
<accession>A0AAW0GVT5</accession>
<dbReference type="PANTHER" id="PTHR10648:SF1">
    <property type="entry name" value="SERINE_THREONINE-PROTEIN PHOSPHATASE 4 REGULATORY SUBUNIT 1"/>
    <property type="match status" value="1"/>
</dbReference>
<evidence type="ECO:0000313" key="4">
    <source>
        <dbReference type="EMBL" id="KAK7693654.1"/>
    </source>
</evidence>
<dbReference type="InterPro" id="IPR011989">
    <property type="entry name" value="ARM-like"/>
</dbReference>
<evidence type="ECO:0000256" key="3">
    <source>
        <dbReference type="SAM" id="MobiDB-lite"/>
    </source>
</evidence>